<dbReference type="EMBL" id="BGZK01000026">
    <property type="protein sequence ID" value="GBP07360.1"/>
    <property type="molecule type" value="Genomic_DNA"/>
</dbReference>
<dbReference type="Proteomes" id="UP000299102">
    <property type="component" value="Unassembled WGS sequence"/>
</dbReference>
<accession>A0A4C1T1D9</accession>
<evidence type="ECO:0000313" key="1">
    <source>
        <dbReference type="EMBL" id="GBP07360.1"/>
    </source>
</evidence>
<gene>
    <name evidence="1" type="ORF">EVAR_4745_1</name>
</gene>
<proteinExistence type="predicted"/>
<reference evidence="1 2" key="1">
    <citation type="journal article" date="2019" name="Commun. Biol.">
        <title>The bagworm genome reveals a unique fibroin gene that provides high tensile strength.</title>
        <authorList>
            <person name="Kono N."/>
            <person name="Nakamura H."/>
            <person name="Ohtoshi R."/>
            <person name="Tomita M."/>
            <person name="Numata K."/>
            <person name="Arakawa K."/>
        </authorList>
    </citation>
    <scope>NUCLEOTIDE SEQUENCE [LARGE SCALE GENOMIC DNA]</scope>
</reference>
<keyword evidence="2" id="KW-1185">Reference proteome</keyword>
<organism evidence="1 2">
    <name type="scientific">Eumeta variegata</name>
    <name type="common">Bagworm moth</name>
    <name type="synonym">Eumeta japonica</name>
    <dbReference type="NCBI Taxonomy" id="151549"/>
    <lineage>
        <taxon>Eukaryota</taxon>
        <taxon>Metazoa</taxon>
        <taxon>Ecdysozoa</taxon>
        <taxon>Arthropoda</taxon>
        <taxon>Hexapoda</taxon>
        <taxon>Insecta</taxon>
        <taxon>Pterygota</taxon>
        <taxon>Neoptera</taxon>
        <taxon>Endopterygota</taxon>
        <taxon>Lepidoptera</taxon>
        <taxon>Glossata</taxon>
        <taxon>Ditrysia</taxon>
        <taxon>Tineoidea</taxon>
        <taxon>Psychidae</taxon>
        <taxon>Oiketicinae</taxon>
        <taxon>Eumeta</taxon>
    </lineage>
</organism>
<protein>
    <submittedName>
        <fullName evidence="1">Uncharacterized protein</fullName>
    </submittedName>
</protein>
<sequence length="77" mass="9302">MTKQGKRQRAKKKKKTAALRECRQNRKLEQLRMISELLLTDPRPAPPARVHFRRSRRFRANLLEVLDFERLLNYATR</sequence>
<dbReference type="AlphaFoldDB" id="A0A4C1T1D9"/>
<comment type="caution">
    <text evidence="1">The sequence shown here is derived from an EMBL/GenBank/DDBJ whole genome shotgun (WGS) entry which is preliminary data.</text>
</comment>
<evidence type="ECO:0000313" key="2">
    <source>
        <dbReference type="Proteomes" id="UP000299102"/>
    </source>
</evidence>
<name>A0A4C1T1D9_EUMVA</name>